<evidence type="ECO:0000259" key="2">
    <source>
        <dbReference type="PROSITE" id="PS50987"/>
    </source>
</evidence>
<dbReference type="GO" id="GO:0097063">
    <property type="term" value="F:cadmium ion sensor activity"/>
    <property type="evidence" value="ECO:0007669"/>
    <property type="project" value="TreeGrafter"/>
</dbReference>
<organism evidence="3 4">
    <name type="scientific">Quadrisphaera granulorum</name>
    <dbReference type="NCBI Taxonomy" id="317664"/>
    <lineage>
        <taxon>Bacteria</taxon>
        <taxon>Bacillati</taxon>
        <taxon>Actinomycetota</taxon>
        <taxon>Actinomycetes</taxon>
        <taxon>Kineosporiales</taxon>
        <taxon>Kineosporiaceae</taxon>
        <taxon>Quadrisphaera</taxon>
    </lineage>
</organism>
<reference evidence="3 4" key="1">
    <citation type="submission" date="2018-03" db="EMBL/GenBank/DDBJ databases">
        <title>Genomic Encyclopedia of Archaeal and Bacterial Type Strains, Phase II (KMG-II): from individual species to whole genera.</title>
        <authorList>
            <person name="Goeker M."/>
        </authorList>
    </citation>
    <scope>NUCLEOTIDE SEQUENCE [LARGE SCALE GENOMIC DNA]</scope>
    <source>
        <strain evidence="3 4">DSM 44889</strain>
    </source>
</reference>
<dbReference type="PANTHER" id="PTHR39168">
    <property type="entry name" value="TRANSCRIPTIONAL REGULATOR-RELATED"/>
    <property type="match status" value="1"/>
</dbReference>
<dbReference type="InterPro" id="IPR011991">
    <property type="entry name" value="ArsR-like_HTH"/>
</dbReference>
<dbReference type="RefSeq" id="WP_109776345.1">
    <property type="nucleotide sequence ID" value="NZ_QGDQ01000036.1"/>
</dbReference>
<gene>
    <name evidence="3" type="ORF">BXY45_13642</name>
</gene>
<dbReference type="PRINTS" id="PR00778">
    <property type="entry name" value="HTHARSR"/>
</dbReference>
<evidence type="ECO:0000313" key="4">
    <source>
        <dbReference type="Proteomes" id="UP000245469"/>
    </source>
</evidence>
<dbReference type="InterPro" id="IPR036388">
    <property type="entry name" value="WH-like_DNA-bd_sf"/>
</dbReference>
<dbReference type="OrthoDB" id="3232131at2"/>
<dbReference type="PROSITE" id="PS50987">
    <property type="entry name" value="HTH_ARSR_2"/>
    <property type="match status" value="1"/>
</dbReference>
<dbReference type="SMART" id="SM00418">
    <property type="entry name" value="HTH_ARSR"/>
    <property type="match status" value="1"/>
</dbReference>
<sequence length="247" mass="25751">MSPEPDIAVPARALGEPARARIAAALLSGRQVPAGQLAQTAGVAVSTASEHLAVLLAAGIVQVEHQGRQRLYRLASDDVARAVEALQVIAPSAPVRSLRQARVSVELRAARTCYDHLAGDLGLHLTDVLVEAHVIPPLHVGMRVDAPEPFPAGPLVELLGVHPGTGPRPWARGCLDWTGRRAHVAGQVGAQVLEALVSNGWVLRRSDTRAVRVTDTGQARLLGLTATRQAAAPDHAPGEGSAAAGSR</sequence>
<dbReference type="InterPro" id="IPR036390">
    <property type="entry name" value="WH_DNA-bd_sf"/>
</dbReference>
<dbReference type="NCBIfam" id="NF033788">
    <property type="entry name" value="HTH_metalloreg"/>
    <property type="match status" value="1"/>
</dbReference>
<dbReference type="GO" id="GO:0032791">
    <property type="term" value="F:lead ion binding"/>
    <property type="evidence" value="ECO:0007669"/>
    <property type="project" value="TreeGrafter"/>
</dbReference>
<dbReference type="AlphaFoldDB" id="A0A315ZRI0"/>
<name>A0A315ZRI0_9ACTN</name>
<keyword evidence="4" id="KW-1185">Reference proteome</keyword>
<dbReference type="EMBL" id="QGDQ01000036">
    <property type="protein sequence ID" value="PWJ47610.1"/>
    <property type="molecule type" value="Genomic_DNA"/>
</dbReference>
<dbReference type="GO" id="GO:0046686">
    <property type="term" value="P:response to cadmium ion"/>
    <property type="evidence" value="ECO:0007669"/>
    <property type="project" value="TreeGrafter"/>
</dbReference>
<protein>
    <submittedName>
        <fullName evidence="3">DNA-binding transcriptional ArsR family regulator</fullName>
    </submittedName>
</protein>
<keyword evidence="3" id="KW-0238">DNA-binding</keyword>
<dbReference type="InterPro" id="IPR052543">
    <property type="entry name" value="HTH_Metal-responsive_Reg"/>
</dbReference>
<dbReference type="SUPFAM" id="SSF46785">
    <property type="entry name" value="Winged helix' DNA-binding domain"/>
    <property type="match status" value="1"/>
</dbReference>
<evidence type="ECO:0000256" key="1">
    <source>
        <dbReference type="SAM" id="MobiDB-lite"/>
    </source>
</evidence>
<dbReference type="Gene3D" id="1.10.10.10">
    <property type="entry name" value="Winged helix-like DNA-binding domain superfamily/Winged helix DNA-binding domain"/>
    <property type="match status" value="1"/>
</dbReference>
<dbReference type="InterPro" id="IPR001845">
    <property type="entry name" value="HTH_ArsR_DNA-bd_dom"/>
</dbReference>
<feature type="region of interest" description="Disordered" evidence="1">
    <location>
        <begin position="226"/>
        <end position="247"/>
    </location>
</feature>
<dbReference type="GO" id="GO:0003700">
    <property type="term" value="F:DNA-binding transcription factor activity"/>
    <property type="evidence" value="ECO:0007669"/>
    <property type="project" value="InterPro"/>
</dbReference>
<proteinExistence type="predicted"/>
<comment type="caution">
    <text evidence="3">The sequence shown here is derived from an EMBL/GenBank/DDBJ whole genome shotgun (WGS) entry which is preliminary data.</text>
</comment>
<evidence type="ECO:0000313" key="3">
    <source>
        <dbReference type="EMBL" id="PWJ47610.1"/>
    </source>
</evidence>
<dbReference type="Proteomes" id="UP000245469">
    <property type="component" value="Unassembled WGS sequence"/>
</dbReference>
<dbReference type="GO" id="GO:0003677">
    <property type="term" value="F:DNA binding"/>
    <property type="evidence" value="ECO:0007669"/>
    <property type="project" value="UniProtKB-KW"/>
</dbReference>
<dbReference type="CDD" id="cd00090">
    <property type="entry name" value="HTH_ARSR"/>
    <property type="match status" value="1"/>
</dbReference>
<accession>A0A315ZRI0</accession>
<dbReference type="PANTHER" id="PTHR39168:SF2">
    <property type="entry name" value="HTH-TYPE TRANSCRIPTIONAL REGULATOR CMTR"/>
    <property type="match status" value="1"/>
</dbReference>
<dbReference type="GO" id="GO:0010288">
    <property type="term" value="P:response to lead ion"/>
    <property type="evidence" value="ECO:0007669"/>
    <property type="project" value="TreeGrafter"/>
</dbReference>
<dbReference type="Pfam" id="PF12840">
    <property type="entry name" value="HTH_20"/>
    <property type="match status" value="1"/>
</dbReference>
<feature type="domain" description="HTH arsR-type" evidence="2">
    <location>
        <begin position="1"/>
        <end position="94"/>
    </location>
</feature>